<comment type="caution">
    <text evidence="1">The sequence shown here is derived from an EMBL/GenBank/DDBJ whole genome shotgun (WGS) entry which is preliminary data.</text>
</comment>
<keyword evidence="2" id="KW-1185">Reference proteome</keyword>
<reference evidence="1 2" key="1">
    <citation type="submission" date="2019-02" db="EMBL/GenBank/DDBJ databases">
        <title>Sequencing the genomes of 1000 actinobacteria strains.</title>
        <authorList>
            <person name="Klenk H.-P."/>
        </authorList>
    </citation>
    <scope>NUCLEOTIDE SEQUENCE [LARGE SCALE GENOMIC DNA]</scope>
    <source>
        <strain evidence="1 2">DSM 45612</strain>
    </source>
</reference>
<proteinExistence type="predicted"/>
<organism evidence="1 2">
    <name type="scientific">Micromonospora kangleipakensis</name>
    <dbReference type="NCBI Taxonomy" id="1077942"/>
    <lineage>
        <taxon>Bacteria</taxon>
        <taxon>Bacillati</taxon>
        <taxon>Actinomycetota</taxon>
        <taxon>Actinomycetes</taxon>
        <taxon>Micromonosporales</taxon>
        <taxon>Micromonosporaceae</taxon>
        <taxon>Micromonospora</taxon>
    </lineage>
</organism>
<protein>
    <submittedName>
        <fullName evidence="1">Uncharacterized protein</fullName>
    </submittedName>
</protein>
<accession>A0A4Q8BGS0</accession>
<dbReference type="EMBL" id="SHLD01000001">
    <property type="protein sequence ID" value="RZU76645.1"/>
    <property type="molecule type" value="Genomic_DNA"/>
</dbReference>
<dbReference type="AlphaFoldDB" id="A0A4Q8BGS0"/>
<evidence type="ECO:0000313" key="2">
    <source>
        <dbReference type="Proteomes" id="UP000294114"/>
    </source>
</evidence>
<sequence length="100" mass="10901">MRGCGVPVVARVSGPSIGHTAALLGLHATIHATKMRIHTMHIEKTEIIATLRSRGLHARADWVDRELPRLVDTYKNDSLLRTLDIDPAAMSPVEVASQQG</sequence>
<dbReference type="Proteomes" id="UP000294114">
    <property type="component" value="Unassembled WGS sequence"/>
</dbReference>
<name>A0A4Q8BGS0_9ACTN</name>
<gene>
    <name evidence="1" type="ORF">EV384_5311</name>
</gene>
<evidence type="ECO:0000313" key="1">
    <source>
        <dbReference type="EMBL" id="RZU76645.1"/>
    </source>
</evidence>